<dbReference type="EMBL" id="BJXR01000076">
    <property type="protein sequence ID" value="GEN13223.1"/>
    <property type="molecule type" value="Genomic_DNA"/>
</dbReference>
<evidence type="ECO:0000313" key="2">
    <source>
        <dbReference type="EMBL" id="GEN13223.1"/>
    </source>
</evidence>
<evidence type="ECO:0000313" key="4">
    <source>
        <dbReference type="Proteomes" id="UP000183760"/>
    </source>
</evidence>
<feature type="chain" id="PRO_5022665910" description="Lipoprotein" evidence="1">
    <location>
        <begin position="25"/>
        <end position="158"/>
    </location>
</feature>
<keyword evidence="1" id="KW-0732">Signal</keyword>
<reference evidence="3 4" key="1">
    <citation type="submission" date="2016-10" db="EMBL/GenBank/DDBJ databases">
        <authorList>
            <person name="Varghese N."/>
            <person name="Submissions S."/>
        </authorList>
    </citation>
    <scope>NUCLEOTIDE SEQUENCE [LARGE SCALE GENOMIC DNA]</scope>
    <source>
        <strain evidence="3 4">DSM 16525</strain>
    </source>
</reference>
<name>A0A511THX4_MYXFU</name>
<dbReference type="InterPro" id="IPR011051">
    <property type="entry name" value="RmlC_Cupin_sf"/>
</dbReference>
<organism evidence="2 5">
    <name type="scientific">Myxococcus fulvus</name>
    <dbReference type="NCBI Taxonomy" id="33"/>
    <lineage>
        <taxon>Bacteria</taxon>
        <taxon>Pseudomonadati</taxon>
        <taxon>Myxococcota</taxon>
        <taxon>Myxococcia</taxon>
        <taxon>Myxococcales</taxon>
        <taxon>Cystobacterineae</taxon>
        <taxon>Myxococcaceae</taxon>
        <taxon>Myxococcus</taxon>
    </lineage>
</organism>
<protein>
    <recommendedName>
        <fullName evidence="6">Lipoprotein</fullName>
    </recommendedName>
</protein>
<gene>
    <name evidence="2" type="ORF">MFU01_82600</name>
    <name evidence="3" type="ORF">SAMN05443572_11930</name>
</gene>
<accession>A0A511THX4</accession>
<keyword evidence="4" id="KW-1185">Reference proteome</keyword>
<feature type="signal peptide" evidence="1">
    <location>
        <begin position="1"/>
        <end position="24"/>
    </location>
</feature>
<dbReference type="RefSeq" id="WP_143097523.1">
    <property type="nucleotide sequence ID" value="NZ_BJXR01000076.1"/>
</dbReference>
<dbReference type="AlphaFoldDB" id="A0A511THX4"/>
<proteinExistence type="predicted"/>
<evidence type="ECO:0000256" key="1">
    <source>
        <dbReference type="SAM" id="SignalP"/>
    </source>
</evidence>
<sequence length="158" mass="16252">MSFRMSGLSVAVLAVVLHVAPAQAQQCVPANSTAGTWLTVVDNYVGSAQASVASTLTAVAAPSPLNLLQATSDLASLTVNATAMNIFSGFDAEVLAEAFNVDTEVAVRLQTQGDMRGAIVQVQAGLPFVIPTASDVTAMNDILSELTDLRASLPAFCP</sequence>
<evidence type="ECO:0008006" key="6">
    <source>
        <dbReference type="Google" id="ProtNLM"/>
    </source>
</evidence>
<reference evidence="2 5" key="2">
    <citation type="submission" date="2019-07" db="EMBL/GenBank/DDBJ databases">
        <title>Whole genome shotgun sequence of Myxococcus fulvus NBRC 100333.</title>
        <authorList>
            <person name="Hosoyama A."/>
            <person name="Uohara A."/>
            <person name="Ohji S."/>
            <person name="Ichikawa N."/>
        </authorList>
    </citation>
    <scope>NUCLEOTIDE SEQUENCE [LARGE SCALE GENOMIC DNA]</scope>
    <source>
        <strain evidence="2 5">NBRC 100333</strain>
    </source>
</reference>
<dbReference type="InterPro" id="IPR014710">
    <property type="entry name" value="RmlC-like_jellyroll"/>
</dbReference>
<dbReference type="Gene3D" id="2.60.120.10">
    <property type="entry name" value="Jelly Rolls"/>
    <property type="match status" value="1"/>
</dbReference>
<dbReference type="SUPFAM" id="SSF51182">
    <property type="entry name" value="RmlC-like cupins"/>
    <property type="match status" value="1"/>
</dbReference>
<comment type="caution">
    <text evidence="2">The sequence shown here is derived from an EMBL/GenBank/DDBJ whole genome shotgun (WGS) entry which is preliminary data.</text>
</comment>
<dbReference type="EMBL" id="FOIB01000019">
    <property type="protein sequence ID" value="SEU42321.1"/>
    <property type="molecule type" value="Genomic_DNA"/>
</dbReference>
<evidence type="ECO:0000313" key="3">
    <source>
        <dbReference type="EMBL" id="SEU42321.1"/>
    </source>
</evidence>
<dbReference type="Proteomes" id="UP000321514">
    <property type="component" value="Unassembled WGS sequence"/>
</dbReference>
<dbReference type="Proteomes" id="UP000183760">
    <property type="component" value="Unassembled WGS sequence"/>
</dbReference>
<evidence type="ECO:0000313" key="5">
    <source>
        <dbReference type="Proteomes" id="UP000321514"/>
    </source>
</evidence>